<comment type="caution">
    <text evidence="4">The sequence shown here is derived from an EMBL/GenBank/DDBJ whole genome shotgun (WGS) entry which is preliminary data.</text>
</comment>
<dbReference type="PANTHER" id="PTHR43000">
    <property type="entry name" value="DTDP-D-GLUCOSE 4,6-DEHYDRATASE-RELATED"/>
    <property type="match status" value="1"/>
</dbReference>
<protein>
    <submittedName>
        <fullName evidence="4">NAD-dependent epimerase/dehydratase family protein</fullName>
    </submittedName>
</protein>
<reference evidence="4" key="1">
    <citation type="submission" date="2022-10" db="EMBL/GenBank/DDBJ databases">
        <authorList>
            <person name="Yue Y."/>
        </authorList>
    </citation>
    <scope>NUCLEOTIDE SEQUENCE</scope>
    <source>
        <strain evidence="4">Z654</strain>
    </source>
</reference>
<dbReference type="Gene3D" id="3.90.25.10">
    <property type="entry name" value="UDP-galactose 4-epimerase, domain 1"/>
    <property type="match status" value="1"/>
</dbReference>
<keyword evidence="5" id="KW-1185">Reference proteome</keyword>
<evidence type="ECO:0000259" key="3">
    <source>
        <dbReference type="Pfam" id="PF01370"/>
    </source>
</evidence>
<comment type="pathway">
    <text evidence="1">Bacterial outer membrane biogenesis; LPS O-antigen biosynthesis.</text>
</comment>
<dbReference type="EMBL" id="JAOYFC010000001">
    <property type="protein sequence ID" value="MCV6823112.1"/>
    <property type="molecule type" value="Genomic_DNA"/>
</dbReference>
<dbReference type="Proteomes" id="UP001208041">
    <property type="component" value="Unassembled WGS sequence"/>
</dbReference>
<evidence type="ECO:0000313" key="5">
    <source>
        <dbReference type="Proteomes" id="UP001208041"/>
    </source>
</evidence>
<dbReference type="InterPro" id="IPR036291">
    <property type="entry name" value="NAD(P)-bd_dom_sf"/>
</dbReference>
<accession>A0AAE3J0T0</accession>
<evidence type="ECO:0000256" key="1">
    <source>
        <dbReference type="ARBA" id="ARBA00005125"/>
    </source>
</evidence>
<gene>
    <name evidence="4" type="ORF">OH136_00970</name>
</gene>
<proteinExistence type="inferred from homology"/>
<evidence type="ECO:0000313" key="4">
    <source>
        <dbReference type="EMBL" id="MCV6823112.1"/>
    </source>
</evidence>
<dbReference type="RefSeq" id="WP_263951942.1">
    <property type="nucleotide sequence ID" value="NZ_JAOYFC010000001.1"/>
</dbReference>
<dbReference type="Gene3D" id="3.40.50.720">
    <property type="entry name" value="NAD(P)-binding Rossmann-like Domain"/>
    <property type="match status" value="1"/>
</dbReference>
<dbReference type="SUPFAM" id="SSF51735">
    <property type="entry name" value="NAD(P)-binding Rossmann-fold domains"/>
    <property type="match status" value="1"/>
</dbReference>
<organism evidence="4 5">
    <name type="scientific">Halocynthiibacter halioticoli</name>
    <dbReference type="NCBI Taxonomy" id="2986804"/>
    <lineage>
        <taxon>Bacteria</taxon>
        <taxon>Pseudomonadati</taxon>
        <taxon>Pseudomonadota</taxon>
        <taxon>Alphaproteobacteria</taxon>
        <taxon>Rhodobacterales</taxon>
        <taxon>Paracoccaceae</taxon>
        <taxon>Halocynthiibacter</taxon>
    </lineage>
</organism>
<dbReference type="InterPro" id="IPR001509">
    <property type="entry name" value="Epimerase_deHydtase"/>
</dbReference>
<sequence length="307" mass="32545">MRILITGGNGFIGSHFVGQAVKAGHEVSVLSRKAQPVFAHGQEFQHLPGGYEALAAHPEWLNGVETVVHAAWSSVPKTATADMQGDVQANVIGTLKLLEMLKDAPSLKHLVFLSSGGAVYGAAGGEQSIREDHPLEPISAYGVGKLSAEKYCQLFSNETGVQLTIVRPSNPFGMGQISVGVLGVVSTFLVNAIQGNPSKIFGDGSVVRDYLHVSDLARFLCKTVECRKSGIYNCGSGIGTSINEVVEAVESALGRPLVVNRIPARAFDPPHIVLDNSQAKLNFGWTPEIPLKDGISALARELSSHAD</sequence>
<dbReference type="Pfam" id="PF01370">
    <property type="entry name" value="Epimerase"/>
    <property type="match status" value="1"/>
</dbReference>
<evidence type="ECO:0000256" key="2">
    <source>
        <dbReference type="ARBA" id="ARBA00007637"/>
    </source>
</evidence>
<feature type="domain" description="NAD-dependent epimerase/dehydratase" evidence="3">
    <location>
        <begin position="3"/>
        <end position="235"/>
    </location>
</feature>
<name>A0AAE3J0T0_9RHOB</name>
<comment type="similarity">
    <text evidence="2">Belongs to the NAD(P)-dependent epimerase/dehydratase family.</text>
</comment>
<dbReference type="AlphaFoldDB" id="A0AAE3J0T0"/>